<evidence type="ECO:0000256" key="6">
    <source>
        <dbReference type="HAMAP-Rule" id="MF_01876"/>
    </source>
</evidence>
<dbReference type="SUPFAM" id="SSF110581">
    <property type="entry name" value="Indigoidine synthase A-like"/>
    <property type="match status" value="1"/>
</dbReference>
<dbReference type="HAMAP" id="MF_01876">
    <property type="entry name" value="PsiMP_glycosidase"/>
    <property type="match status" value="1"/>
</dbReference>
<dbReference type="GO" id="GO:0046113">
    <property type="term" value="P:nucleobase catabolic process"/>
    <property type="evidence" value="ECO:0007669"/>
    <property type="project" value="UniProtKB-UniRule"/>
</dbReference>
<dbReference type="Gene3D" id="3.40.1790.10">
    <property type="entry name" value="Indigoidine synthase domain"/>
    <property type="match status" value="1"/>
</dbReference>
<dbReference type="PANTHER" id="PTHR42909:SF1">
    <property type="entry name" value="CARBOHYDRATE KINASE PFKB DOMAIN-CONTAINING PROTEIN"/>
    <property type="match status" value="1"/>
</dbReference>
<dbReference type="Proteomes" id="UP000005439">
    <property type="component" value="Chromosome"/>
</dbReference>
<comment type="subunit">
    <text evidence="6">Homotrimer.</text>
</comment>
<dbReference type="GO" id="GO:0016798">
    <property type="term" value="F:hydrolase activity, acting on glycosyl bonds"/>
    <property type="evidence" value="ECO:0007669"/>
    <property type="project" value="UniProtKB-KW"/>
</dbReference>
<dbReference type="GO" id="GO:0046872">
    <property type="term" value="F:metal ion binding"/>
    <property type="evidence" value="ECO:0007669"/>
    <property type="project" value="UniProtKB-KW"/>
</dbReference>
<evidence type="ECO:0000313" key="7">
    <source>
        <dbReference type="EMBL" id="AEW06308.1"/>
    </source>
</evidence>
<evidence type="ECO:0000256" key="2">
    <source>
        <dbReference type="ARBA" id="ARBA00022801"/>
    </source>
</evidence>
<dbReference type="HOGENOM" id="CLU_012201_0_1_9"/>
<organism evidence="7 8">
    <name type="scientific">Sulfobacillus acidophilus (strain ATCC 700253 / DSM 10332 / NAL)</name>
    <dbReference type="NCBI Taxonomy" id="679936"/>
    <lineage>
        <taxon>Bacteria</taxon>
        <taxon>Bacillati</taxon>
        <taxon>Bacillota</taxon>
        <taxon>Clostridia</taxon>
        <taxon>Eubacteriales</taxon>
        <taxon>Clostridiales Family XVII. Incertae Sedis</taxon>
        <taxon>Sulfobacillus</taxon>
    </lineage>
</organism>
<keyword evidence="3 6" id="KW-0464">Manganese</keyword>
<dbReference type="PATRIC" id="fig|679936.5.peg.2940"/>
<accession>G8TZ38</accession>
<sequence>MDSLWRIGDEVKAALEDGRGVVALETAVLTHGLPYPDNLETMHRMAQAVRQAGAVPAVMGILRGRPVVGLTPGDWEALLDRPEKCSIRDIGLAVARGVNGGTTVALTAYMAHQVGITVFATGGIGGVHRGAEKTWDVSTDLYLLAQVPITVVSAGAKSILDLPKTAEFLESLGIPVLGFQTDELPGFYVRTTGLPVTGRVDQVSEVIAVRHAMNRAHLSQALLVVQPGPESVSPALVDRLIDEALHEAAMHGVRGKATTPYLLGYLNERAGDQLKAANIALLVANAGLAGAIAAYHA</sequence>
<comment type="similarity">
    <text evidence="6">Belongs to the pseudouridine-5'-phosphate glycosidase family.</text>
</comment>
<feature type="binding site" evidence="6">
    <location>
        <position position="84"/>
    </location>
    <ligand>
        <name>substrate</name>
    </ligand>
</feature>
<comment type="catalytic activity">
    <reaction evidence="6">
        <text>D-ribose 5-phosphate + uracil = psi-UMP + H2O</text>
        <dbReference type="Rhea" id="RHEA:18337"/>
        <dbReference type="ChEBI" id="CHEBI:15377"/>
        <dbReference type="ChEBI" id="CHEBI:17568"/>
        <dbReference type="ChEBI" id="CHEBI:58380"/>
        <dbReference type="ChEBI" id="CHEBI:78346"/>
        <dbReference type="EC" id="4.2.1.70"/>
    </reaction>
</comment>
<gene>
    <name evidence="6" type="primary">psuG</name>
    <name evidence="7" type="ordered locus">Sulac_2847</name>
</gene>
<evidence type="ECO:0000256" key="1">
    <source>
        <dbReference type="ARBA" id="ARBA00022723"/>
    </source>
</evidence>
<evidence type="ECO:0000256" key="5">
    <source>
        <dbReference type="ARBA" id="ARBA00023295"/>
    </source>
</evidence>
<feature type="binding site" evidence="6">
    <location>
        <position position="136"/>
    </location>
    <ligand>
        <name>Mn(2+)</name>
        <dbReference type="ChEBI" id="CHEBI:29035"/>
    </ligand>
</feature>
<dbReference type="AlphaFoldDB" id="G8TZ38"/>
<feature type="binding site" evidence="6">
    <location>
        <begin position="138"/>
        <end position="140"/>
    </location>
    <ligand>
        <name>substrate</name>
    </ligand>
</feature>
<dbReference type="EMBL" id="CP003179">
    <property type="protein sequence ID" value="AEW06308.1"/>
    <property type="molecule type" value="Genomic_DNA"/>
</dbReference>
<keyword evidence="2 6" id="KW-0378">Hydrolase</keyword>
<dbReference type="EC" id="4.2.1.70" evidence="6"/>
<proteinExistence type="inferred from homology"/>
<comment type="function">
    <text evidence="6">Catalyzes the reversible cleavage of pseudouridine 5'-phosphate (PsiMP) to ribose 5-phosphate and uracil. Functions biologically in the cleavage direction, as part of a pseudouridine degradation pathway.</text>
</comment>
<name>G8TZ38_SULAD</name>
<dbReference type="GO" id="GO:0004730">
    <property type="term" value="F:pseudouridylate synthase activity"/>
    <property type="evidence" value="ECO:0007669"/>
    <property type="project" value="UniProtKB-UniRule"/>
</dbReference>
<keyword evidence="5 6" id="KW-0326">Glycosidase</keyword>
<dbReference type="KEGG" id="sap:Sulac_2847"/>
<dbReference type="Pfam" id="PF04227">
    <property type="entry name" value="Indigoidine_A"/>
    <property type="match status" value="1"/>
</dbReference>
<feature type="active site" description="Proton donor" evidence="6">
    <location>
        <position position="25"/>
    </location>
</feature>
<dbReference type="GO" id="GO:0005737">
    <property type="term" value="C:cytoplasm"/>
    <property type="evidence" value="ECO:0007669"/>
    <property type="project" value="TreeGrafter"/>
</dbReference>
<dbReference type="STRING" id="679936.Sulac_2847"/>
<reference evidence="7 8" key="2">
    <citation type="journal article" date="2012" name="Stand. Genomic Sci.">
        <title>Complete genome sequence of the moderately thermophilic mineral-sulfide-oxidizing firmicute Sulfobacillus acidophilus type strain (NAL(T)).</title>
        <authorList>
            <person name="Anderson I."/>
            <person name="Chertkov O."/>
            <person name="Chen A."/>
            <person name="Saunders E."/>
            <person name="Lapidus A."/>
            <person name="Nolan M."/>
            <person name="Lucas S."/>
            <person name="Hammon N."/>
            <person name="Deshpande S."/>
            <person name="Cheng J.F."/>
            <person name="Han C."/>
            <person name="Tapia R."/>
            <person name="Goodwin L.A."/>
            <person name="Pitluck S."/>
            <person name="Liolios K."/>
            <person name="Pagani I."/>
            <person name="Ivanova N."/>
            <person name="Mikhailova N."/>
            <person name="Pati A."/>
            <person name="Palaniappan K."/>
            <person name="Land M."/>
            <person name="Pan C."/>
            <person name="Rohde M."/>
            <person name="Pukall R."/>
            <person name="Goker M."/>
            <person name="Detter J.C."/>
            <person name="Woyke T."/>
            <person name="Bristow J."/>
            <person name="Eisen J.A."/>
            <person name="Markowitz V."/>
            <person name="Hugenholtz P."/>
            <person name="Kyrpides N.C."/>
            <person name="Klenk H.P."/>
            <person name="Mavromatis K."/>
        </authorList>
    </citation>
    <scope>NUCLEOTIDE SEQUENCE [LARGE SCALE GENOMIC DNA]</scope>
    <source>
        <strain evidence="8">ATCC 700253 / DSM 10332 / NAL</strain>
    </source>
</reference>
<evidence type="ECO:0000313" key="8">
    <source>
        <dbReference type="Proteomes" id="UP000005439"/>
    </source>
</evidence>
<feature type="active site" description="Nucleophile" evidence="6">
    <location>
        <position position="157"/>
    </location>
</feature>
<evidence type="ECO:0000256" key="4">
    <source>
        <dbReference type="ARBA" id="ARBA00023239"/>
    </source>
</evidence>
<keyword evidence="1 6" id="KW-0479">Metal-binding</keyword>
<evidence type="ECO:0000256" key="3">
    <source>
        <dbReference type="ARBA" id="ARBA00023211"/>
    </source>
</evidence>
<feature type="binding site" evidence="6">
    <location>
        <position position="104"/>
    </location>
    <ligand>
        <name>substrate</name>
    </ligand>
</feature>
<dbReference type="InterPro" id="IPR022830">
    <property type="entry name" value="Indigdn_synthA-like"/>
</dbReference>
<keyword evidence="4 6" id="KW-0456">Lyase</keyword>
<dbReference type="PANTHER" id="PTHR42909">
    <property type="entry name" value="ZGC:136858"/>
    <property type="match status" value="1"/>
</dbReference>
<dbReference type="InterPro" id="IPR007342">
    <property type="entry name" value="PsuG"/>
</dbReference>
<keyword evidence="8" id="KW-1185">Reference proteome</keyword>
<reference evidence="8" key="1">
    <citation type="submission" date="2011-12" db="EMBL/GenBank/DDBJ databases">
        <title>The complete genome of chromosome of Sulfobacillus acidophilus DSM 10332.</title>
        <authorList>
            <person name="Lucas S."/>
            <person name="Han J."/>
            <person name="Lapidus A."/>
            <person name="Bruce D."/>
            <person name="Goodwin L."/>
            <person name="Pitluck S."/>
            <person name="Peters L."/>
            <person name="Kyrpides N."/>
            <person name="Mavromatis K."/>
            <person name="Ivanova N."/>
            <person name="Mikhailova N."/>
            <person name="Chertkov O."/>
            <person name="Saunders E."/>
            <person name="Detter J.C."/>
            <person name="Tapia R."/>
            <person name="Han C."/>
            <person name="Land M."/>
            <person name="Hauser L."/>
            <person name="Markowitz V."/>
            <person name="Cheng J.-F."/>
            <person name="Hugenholtz P."/>
            <person name="Woyke T."/>
            <person name="Wu D."/>
            <person name="Pukall R."/>
            <person name="Gehrich-Schroeter G."/>
            <person name="Schneider S."/>
            <person name="Klenk H.-P."/>
            <person name="Eisen J.A."/>
        </authorList>
    </citation>
    <scope>NUCLEOTIDE SEQUENCE [LARGE SCALE GENOMIC DNA]</scope>
    <source>
        <strain evidence="8">ATCC 700253 / DSM 10332 / NAL</strain>
    </source>
</reference>
<comment type="cofactor">
    <cofactor evidence="6">
        <name>Mn(2+)</name>
        <dbReference type="ChEBI" id="CHEBI:29035"/>
    </cofactor>
    <text evidence="6">Binds 1 Mn(2+) ion per subunit.</text>
</comment>
<protein>
    <recommendedName>
        <fullName evidence="6">Pseudouridine-5'-phosphate glycosidase</fullName>
        <shortName evidence="6">PsiMP glycosidase</shortName>
        <ecNumber evidence="6">4.2.1.70</ecNumber>
    </recommendedName>
</protein>